<feature type="signal peptide" evidence="2">
    <location>
        <begin position="1"/>
        <end position="23"/>
    </location>
</feature>
<evidence type="ECO:0000256" key="2">
    <source>
        <dbReference type="SAM" id="SignalP"/>
    </source>
</evidence>
<dbReference type="Pfam" id="PF09113">
    <property type="entry name" value="N-glycanase_C"/>
    <property type="match status" value="1"/>
</dbReference>
<dbReference type="Proteomes" id="UP001144347">
    <property type="component" value="Unassembled WGS sequence"/>
</dbReference>
<evidence type="ECO:0000256" key="1">
    <source>
        <dbReference type="ARBA" id="ARBA00023157"/>
    </source>
</evidence>
<dbReference type="InterPro" id="IPR043022">
    <property type="entry name" value="PngaseF_N_sf"/>
</dbReference>
<dbReference type="InterPro" id="IPR015197">
    <property type="entry name" value="PngaseF_C"/>
</dbReference>
<proteinExistence type="predicted"/>
<evidence type="ECO:0000259" key="3">
    <source>
        <dbReference type="Pfam" id="PF09112"/>
    </source>
</evidence>
<feature type="domain" description="Peptide-N-glycosidase F N-terminal" evidence="3">
    <location>
        <begin position="29"/>
        <end position="159"/>
    </location>
</feature>
<evidence type="ECO:0000313" key="6">
    <source>
        <dbReference type="Proteomes" id="UP001144347"/>
    </source>
</evidence>
<dbReference type="InterPro" id="IPR014784">
    <property type="entry name" value="Cu2_ascorb_mOase-like_C"/>
</dbReference>
<dbReference type="Gene3D" id="2.60.120.1570">
    <property type="entry name" value="Peptide-N-glycosidase F, N-terminal domain"/>
    <property type="match status" value="1"/>
</dbReference>
<keyword evidence="6" id="KW-1185">Reference proteome</keyword>
<keyword evidence="1" id="KW-1015">Disulfide bond</keyword>
<sequence>MITFKKHTFLFAFAFFCSVCCFAQKNETTINVLNAVHFYDGYAKPVNEPVQQGLIRLSNTKYIRKLTDAERGKIGHKLNVKLVVTAGCDNYDRIGRVTLYKTPKNKSFDDAEAEEYELLRIMTPFMYKTRKPDQIPYTAQADQMAGLFKDKSSDIWVLTEIFGTTGAGQKEVIGCDGSLLTFTVSVDFISDKSKNTNNAQIAPLLSYYALDGKDTTAGYNAKEVEFTLTKNAKSAVFYLISSGHGAGENGEEYNWRTHVLYLDGKEYTRLDMNQNCSPYEIYNTQPNGIYFGNIAKERRSWCPGAPVPVRVVNLGSLNAGKHKLKITVPEASLLKTESNYLLSCYIVAQ</sequence>
<dbReference type="Gene3D" id="2.60.120.230">
    <property type="match status" value="1"/>
</dbReference>
<dbReference type="InterPro" id="IPR008977">
    <property type="entry name" value="PHM/PNGase_F_dom_sf"/>
</dbReference>
<dbReference type="EMBL" id="JAPWGM010000005">
    <property type="protein sequence ID" value="MCZ4245197.1"/>
    <property type="molecule type" value="Genomic_DNA"/>
</dbReference>
<comment type="caution">
    <text evidence="5">The sequence shown here is derived from an EMBL/GenBank/DDBJ whole genome shotgun (WGS) entry which is preliminary data.</text>
</comment>
<keyword evidence="2" id="KW-0732">Signal</keyword>
<accession>A0ABT4LB91</accession>
<evidence type="ECO:0000259" key="4">
    <source>
        <dbReference type="Pfam" id="PF09113"/>
    </source>
</evidence>
<protein>
    <submittedName>
        <fullName evidence="5">Peptide-N-glycosidase F-related protein</fullName>
    </submittedName>
</protein>
<dbReference type="Pfam" id="PF09112">
    <property type="entry name" value="N-glycanase_N"/>
    <property type="match status" value="1"/>
</dbReference>
<dbReference type="InterPro" id="IPR015196">
    <property type="entry name" value="PngaseF_N"/>
</dbReference>
<evidence type="ECO:0000313" key="5">
    <source>
        <dbReference type="EMBL" id="MCZ4245197.1"/>
    </source>
</evidence>
<gene>
    <name evidence="5" type="ORF">O0955_14400</name>
</gene>
<dbReference type="RefSeq" id="WP_269428253.1">
    <property type="nucleotide sequence ID" value="NZ_JAPWGM010000005.1"/>
</dbReference>
<reference evidence="5" key="1">
    <citation type="submission" date="2022-12" db="EMBL/GenBank/DDBJ databases">
        <title>Genome sequence of HCMS5-2.</title>
        <authorList>
            <person name="Woo H."/>
        </authorList>
    </citation>
    <scope>NUCLEOTIDE SEQUENCE</scope>
    <source>
        <strain evidence="5">HCMS5-2</strain>
    </source>
</reference>
<feature type="domain" description="Peptide-N-glycosidase F C-terminal" evidence="4">
    <location>
        <begin position="221"/>
        <end position="347"/>
    </location>
</feature>
<organism evidence="5 6">
    <name type="scientific">Pedobacter punctiformis</name>
    <dbReference type="NCBI Taxonomy" id="3004097"/>
    <lineage>
        <taxon>Bacteria</taxon>
        <taxon>Pseudomonadati</taxon>
        <taxon>Bacteroidota</taxon>
        <taxon>Sphingobacteriia</taxon>
        <taxon>Sphingobacteriales</taxon>
        <taxon>Sphingobacteriaceae</taxon>
        <taxon>Pedobacter</taxon>
    </lineage>
</organism>
<feature type="chain" id="PRO_5046901490" evidence="2">
    <location>
        <begin position="24"/>
        <end position="349"/>
    </location>
</feature>
<dbReference type="SUPFAM" id="SSF49742">
    <property type="entry name" value="PHM/PNGase F"/>
    <property type="match status" value="1"/>
</dbReference>
<name>A0ABT4LB91_9SPHI</name>